<keyword evidence="1" id="KW-0472">Membrane</keyword>
<evidence type="ECO:0000313" key="5">
    <source>
        <dbReference type="Proteomes" id="UP000550260"/>
    </source>
</evidence>
<reference evidence="3 4" key="1">
    <citation type="submission" date="2017-12" db="EMBL/GenBank/DDBJ databases">
        <title>Sequencing the genomes of 1000 Actinobacteria strains.</title>
        <authorList>
            <person name="Klenk H.-P."/>
        </authorList>
    </citation>
    <scope>NUCLEOTIDE SEQUENCE [LARGE SCALE GENOMIC DNA]</scope>
    <source>
        <strain evidence="3 4">DSM 45165</strain>
    </source>
</reference>
<feature type="transmembrane region" description="Helical" evidence="1">
    <location>
        <begin position="72"/>
        <end position="89"/>
    </location>
</feature>
<proteinExistence type="predicted"/>
<dbReference type="Proteomes" id="UP000550260">
    <property type="component" value="Unassembled WGS sequence"/>
</dbReference>
<feature type="transmembrane region" description="Helical" evidence="1">
    <location>
        <begin position="20"/>
        <end position="42"/>
    </location>
</feature>
<reference evidence="2 5" key="2">
    <citation type="submission" date="2020-08" db="EMBL/GenBank/DDBJ databases">
        <title>Amycolatopsis echigonensis JCM 21831.</title>
        <authorList>
            <person name="Tedsree N."/>
            <person name="Kuncharoen N."/>
            <person name="Likhitwitayawuid K."/>
            <person name="Tanasupawat S."/>
        </authorList>
    </citation>
    <scope>NUCLEOTIDE SEQUENCE [LARGE SCALE GENOMIC DNA]</scope>
    <source>
        <strain evidence="2 5">JCM 21831</strain>
    </source>
</reference>
<gene>
    <name evidence="3" type="ORF">ATK30_5578</name>
    <name evidence="2" type="ORF">H5411_16950</name>
</gene>
<evidence type="ECO:0000313" key="4">
    <source>
        <dbReference type="Proteomes" id="UP000233750"/>
    </source>
</evidence>
<keyword evidence="1" id="KW-1133">Transmembrane helix</keyword>
<feature type="transmembrane region" description="Helical" evidence="1">
    <location>
        <begin position="132"/>
        <end position="153"/>
    </location>
</feature>
<dbReference type="Proteomes" id="UP000233750">
    <property type="component" value="Unassembled WGS sequence"/>
</dbReference>
<keyword evidence="4" id="KW-1185">Reference proteome</keyword>
<name>A0A2N3WLD5_9PSEU</name>
<sequence>MNTLARGPIPMLGTGVPMAASTLQVSPVVVASAAVTLLFVLVTARWPGSWAAPLAVVTAAFAVAVGTPSPPAACATGFLALTFLLAGEARRTLAGHADLPGWLRHRSRLLLGGLAGIAAALVGDMWTTGSPWLAAAGVLALGGAYLLAVRPLAPPQ</sequence>
<evidence type="ECO:0000313" key="3">
    <source>
        <dbReference type="EMBL" id="PKV94697.1"/>
    </source>
</evidence>
<evidence type="ECO:0000313" key="2">
    <source>
        <dbReference type="EMBL" id="MBB2500810.1"/>
    </source>
</evidence>
<comment type="caution">
    <text evidence="3">The sequence shown here is derived from an EMBL/GenBank/DDBJ whole genome shotgun (WGS) entry which is preliminary data.</text>
</comment>
<evidence type="ECO:0000256" key="1">
    <source>
        <dbReference type="SAM" id="Phobius"/>
    </source>
</evidence>
<organism evidence="3 4">
    <name type="scientific">Amycolatopsis echigonensis</name>
    <dbReference type="NCBI Taxonomy" id="2576905"/>
    <lineage>
        <taxon>Bacteria</taxon>
        <taxon>Bacillati</taxon>
        <taxon>Actinomycetota</taxon>
        <taxon>Actinomycetes</taxon>
        <taxon>Pseudonocardiales</taxon>
        <taxon>Pseudonocardiaceae</taxon>
        <taxon>Amycolatopsis</taxon>
    </lineage>
</organism>
<dbReference type="AlphaFoldDB" id="A0A2N3WLD5"/>
<protein>
    <submittedName>
        <fullName evidence="3">Uncharacterized protein</fullName>
    </submittedName>
</protein>
<dbReference type="EMBL" id="PJMY01000003">
    <property type="protein sequence ID" value="PKV94697.1"/>
    <property type="molecule type" value="Genomic_DNA"/>
</dbReference>
<dbReference type="EMBL" id="JACJHR010000021">
    <property type="protein sequence ID" value="MBB2500810.1"/>
    <property type="molecule type" value="Genomic_DNA"/>
</dbReference>
<accession>A0A8E1VYZ5</accession>
<accession>A0A2N3WLD5</accession>
<feature type="transmembrane region" description="Helical" evidence="1">
    <location>
        <begin position="49"/>
        <end position="66"/>
    </location>
</feature>
<keyword evidence="1" id="KW-0812">Transmembrane</keyword>
<feature type="transmembrane region" description="Helical" evidence="1">
    <location>
        <begin position="109"/>
        <end position="126"/>
    </location>
</feature>
<dbReference type="RefSeq" id="WP_143271430.1">
    <property type="nucleotide sequence ID" value="NZ_JACJHR010000021.1"/>
</dbReference>